<evidence type="ECO:0008006" key="3">
    <source>
        <dbReference type="Google" id="ProtNLM"/>
    </source>
</evidence>
<evidence type="ECO:0000313" key="2">
    <source>
        <dbReference type="Proteomes" id="UP000594042"/>
    </source>
</evidence>
<proteinExistence type="predicted"/>
<organism evidence="1 2">
    <name type="scientific">Coprobacter secundus subsp. similis</name>
    <dbReference type="NCBI Taxonomy" id="2751153"/>
    <lineage>
        <taxon>Bacteria</taxon>
        <taxon>Pseudomonadati</taxon>
        <taxon>Bacteroidota</taxon>
        <taxon>Bacteroidia</taxon>
        <taxon>Bacteroidales</taxon>
        <taxon>Barnesiellaceae</taxon>
        <taxon>Coprobacter</taxon>
    </lineage>
</organism>
<name>A0A7G1HWG2_9BACT</name>
<reference evidence="2" key="1">
    <citation type="submission" date="2020-07" db="EMBL/GenBank/DDBJ databases">
        <title>Complete genome sequencing of Coprobacter sp. strain 2CBH44.</title>
        <authorList>
            <person name="Sakamoto M."/>
            <person name="Murakami T."/>
            <person name="Mori H."/>
        </authorList>
    </citation>
    <scope>NUCLEOTIDE SEQUENCE [LARGE SCALE GENOMIC DNA]</scope>
    <source>
        <strain evidence="2">2CBH44</strain>
    </source>
</reference>
<gene>
    <name evidence="1" type="ORF">Cop2CBH44_08710</name>
</gene>
<dbReference type="Proteomes" id="UP000594042">
    <property type="component" value="Chromosome"/>
</dbReference>
<dbReference type="Gene3D" id="3.10.450.50">
    <property type="match status" value="1"/>
</dbReference>
<accession>A0A7G1HWG2</accession>
<protein>
    <recommendedName>
        <fullName evidence="3">SEC-C motif-containing protein</fullName>
    </recommendedName>
</protein>
<dbReference type="KEGG" id="copr:Cop2CBH44_08710"/>
<dbReference type="SUPFAM" id="SSF103642">
    <property type="entry name" value="Sec-C motif"/>
    <property type="match status" value="1"/>
</dbReference>
<dbReference type="InterPro" id="IPR004027">
    <property type="entry name" value="SEC_C_motif"/>
</dbReference>
<dbReference type="EMBL" id="AP023322">
    <property type="protein sequence ID" value="BCI62518.1"/>
    <property type="molecule type" value="Genomic_DNA"/>
</dbReference>
<keyword evidence="2" id="KW-1185">Reference proteome</keyword>
<sequence length="1294" mass="148293">MTELSDLVEINVNIYSIIMSKKIGRNEPCPCGSGKKYKHCCMQKEQAIGTLPAVNHALWPTSWLDAPKTIAYLSNHAVPPILDYLIAMQLNPQNRGKNIRIEHLLQIAVANLGKSSQAPDINEFKSIIDQEFSFDPMEDMPINMFAEPVVFYGGNYTFFPGISTHATEIFRSMTEAIFYNLNIFTGAFRNEVYDGVLFMLELSKILSTRAEISGLVRGNENPRETLNEPNTNQSLVITLPMMTEIINKNRLNRNILKSFLLEVNAHDILTQDAEKNPLLYRPIVEFDNNFYFAGISSQGCAINNFILRTALKHRCLENLVKHTHYGVWMRIGHSCIEQMHWEQNSIGEILAPVEGYYEDVFRIDVNYLAYVCYAHDLAHNVAIDGNDSFSNRDLSQHLHKRIGAIRNDKRSKDDHILTLVLYSTMGETYGFAMGEQDVTDYFLQFSAYDFLQLIQTEKWDSLSLVRYARSKGNISSLEAPMNQSLDVYALYKHYNESFYMKDDKPSDILYIEPNYGCDLIFKSKEKLYYHGTLKRLNGQYAYIPVIRDFDYAAIFKPVHSLINAKSCESYSIPVWVSCCQEEKQGINPSSISDTVITAVAYWMDTLQPAIADMICQCYKHSVEIELIFSEKVLADKGIHYDDDIKPTRGGNLNVSKTEGGVSVTFDDDYIHSFMGAGNESERNMMRCIIKELLEIDEETACLIINSRIPFGQAKMILMMEQSLNPLSIPLWLYTPIYIHAATSQLLLDKFPQWMKENGHDITGKLNTKTEKIDFLHKGVEVLLNELDRRLSSFDTLWLLRMLMQNHETLVYQREHNRILQPAQILCFGENESKRKEFFDTEKRLADAGISTRALIEYLAATQYRGGGVKPGNNDIESLLSIMNEVVSIGGICDAIHLDVANHTIEKLSSGRYGIYDDVFSENVGEFAATRTIESVNGQIEEFESKMAKMAVRPNTKEENKDAELEEIDVAFLEDWGVSYSNILQFLYVCYIIAMEQQKSVIEIEEYQLIKAMQEHCTELTEDLAKKCINRLSLDKRGNYLTPPEGLTGKDIFPWSYNRELSYLRRPVIRYKYDDGTVMCMFGFRSCIQAGIQLSDLLYSGRLRYVGRKIETLLGKFEAIKGSVFNDEVRSFLEKIPMIRVWKHDVTIKSGGYFAADKDYGDIDVMAYDISHNILYLIECKNTNPAKNVKEMKTEMDEYLGRGDNLKRDKKKALVLKHLRRHRWITEHINEVAERIGIADTPRVKSMMLTATVIPTSYLKREKTPMSILNYPELKIKGMDYLDSCKEPDLSVLEI</sequence>
<dbReference type="Pfam" id="PF02810">
    <property type="entry name" value="SEC-C"/>
    <property type="match status" value="1"/>
</dbReference>
<evidence type="ECO:0000313" key="1">
    <source>
        <dbReference type="EMBL" id="BCI62518.1"/>
    </source>
</evidence>